<dbReference type="PANTHER" id="PTHR33693">
    <property type="entry name" value="TYPE-5 URACIL-DNA GLYCOSYLASE"/>
    <property type="match status" value="1"/>
</dbReference>
<dbReference type="GO" id="GO:0046872">
    <property type="term" value="F:metal ion binding"/>
    <property type="evidence" value="ECO:0007669"/>
    <property type="project" value="UniProtKB-KW"/>
</dbReference>
<evidence type="ECO:0000256" key="4">
    <source>
        <dbReference type="ARBA" id="ARBA00019403"/>
    </source>
</evidence>
<gene>
    <name evidence="14" type="ORF">IV417_11530</name>
</gene>
<dbReference type="InterPro" id="IPR005122">
    <property type="entry name" value="Uracil-DNA_glycosylase-like"/>
</dbReference>
<dbReference type="GO" id="GO:0006281">
    <property type="term" value="P:DNA repair"/>
    <property type="evidence" value="ECO:0007669"/>
    <property type="project" value="UniProtKB-KW"/>
</dbReference>
<evidence type="ECO:0000256" key="2">
    <source>
        <dbReference type="ARBA" id="ARBA00006521"/>
    </source>
</evidence>
<name>A0AAP2G4K4_9RHOB</name>
<evidence type="ECO:0000256" key="8">
    <source>
        <dbReference type="ARBA" id="ARBA00022801"/>
    </source>
</evidence>
<sequence length="266" mass="29033">MDWAEYAAARVALDWQIELGADEAIGDSPVDRTELPADTPFEKRKAPAKTEGGLPPKPPVPRPVADVDGAAEAKAAVASVADIEGLRAAMEGFPHCDLKRGARNFVFADGNPDAKVMVIGEAPGPEEDKQGKPFVGRAGMMLDKMFGAIGMSRGGPDPAASIYLTNILPWRPPQDRDPTKEELDMMRPFLERHVELAAPEVLILMGNHACMALMGRKGITRLRGEWVETLGKPALPMFHPHYLLRTPSAKREAWADLLMLKARLEK</sequence>
<keyword evidence="15" id="KW-1185">Reference proteome</keyword>
<evidence type="ECO:0000256" key="3">
    <source>
        <dbReference type="ARBA" id="ARBA00012030"/>
    </source>
</evidence>
<evidence type="ECO:0000256" key="1">
    <source>
        <dbReference type="ARBA" id="ARBA00001400"/>
    </source>
</evidence>
<keyword evidence="11" id="KW-0234">DNA repair</keyword>
<accession>A0AAP2G4K4</accession>
<evidence type="ECO:0000256" key="10">
    <source>
        <dbReference type="ARBA" id="ARBA00023014"/>
    </source>
</evidence>
<evidence type="ECO:0000313" key="15">
    <source>
        <dbReference type="Proteomes" id="UP001315686"/>
    </source>
</evidence>
<dbReference type="EMBL" id="JADQAZ010000002">
    <property type="protein sequence ID" value="MBT0958018.1"/>
    <property type="molecule type" value="Genomic_DNA"/>
</dbReference>
<evidence type="ECO:0000259" key="13">
    <source>
        <dbReference type="SMART" id="SM00986"/>
    </source>
</evidence>
<feature type="domain" description="Uracil-DNA glycosylase-like" evidence="13">
    <location>
        <begin position="107"/>
        <end position="258"/>
    </location>
</feature>
<evidence type="ECO:0000256" key="9">
    <source>
        <dbReference type="ARBA" id="ARBA00023004"/>
    </source>
</evidence>
<proteinExistence type="inferred from homology"/>
<feature type="compositionally biased region" description="Basic and acidic residues" evidence="12">
    <location>
        <begin position="29"/>
        <end position="45"/>
    </location>
</feature>
<dbReference type="PANTHER" id="PTHR33693:SF1">
    <property type="entry name" value="TYPE-4 URACIL-DNA GLYCOSYLASE"/>
    <property type="match status" value="1"/>
</dbReference>
<dbReference type="Pfam" id="PF03167">
    <property type="entry name" value="UDG"/>
    <property type="match status" value="1"/>
</dbReference>
<keyword evidence="8" id="KW-0378">Hydrolase</keyword>
<dbReference type="Gene3D" id="3.40.470.10">
    <property type="entry name" value="Uracil-DNA glycosylase-like domain"/>
    <property type="match status" value="1"/>
</dbReference>
<organism evidence="14 15">
    <name type="scientific">Harenicola maris</name>
    <dbReference type="NCBI Taxonomy" id="2841044"/>
    <lineage>
        <taxon>Bacteria</taxon>
        <taxon>Pseudomonadati</taxon>
        <taxon>Pseudomonadota</taxon>
        <taxon>Alphaproteobacteria</taxon>
        <taxon>Rhodobacterales</taxon>
        <taxon>Paracoccaceae</taxon>
        <taxon>Harenicola</taxon>
    </lineage>
</organism>
<evidence type="ECO:0000256" key="12">
    <source>
        <dbReference type="SAM" id="MobiDB-lite"/>
    </source>
</evidence>
<dbReference type="NCBIfam" id="TIGR00758">
    <property type="entry name" value="UDG_fam4"/>
    <property type="match status" value="1"/>
</dbReference>
<dbReference type="InterPro" id="IPR036895">
    <property type="entry name" value="Uracil-DNA_glycosylase-like_sf"/>
</dbReference>
<evidence type="ECO:0000256" key="7">
    <source>
        <dbReference type="ARBA" id="ARBA00022763"/>
    </source>
</evidence>
<comment type="similarity">
    <text evidence="2">Belongs to the uracil-DNA glycosylase (UDG) superfamily. Type 4 (UDGa) family.</text>
</comment>
<keyword evidence="10" id="KW-0411">Iron-sulfur</keyword>
<evidence type="ECO:0000313" key="14">
    <source>
        <dbReference type="EMBL" id="MBT0958018.1"/>
    </source>
</evidence>
<dbReference type="InterPro" id="IPR051536">
    <property type="entry name" value="UDG_Type-4/5"/>
</dbReference>
<protein>
    <recommendedName>
        <fullName evidence="4">Type-4 uracil-DNA glycosylase</fullName>
        <ecNumber evidence="3">3.2.2.27</ecNumber>
    </recommendedName>
</protein>
<dbReference type="SUPFAM" id="SSF52141">
    <property type="entry name" value="Uracil-DNA glycosylase-like"/>
    <property type="match status" value="1"/>
</dbReference>
<dbReference type="GO" id="GO:0051539">
    <property type="term" value="F:4 iron, 4 sulfur cluster binding"/>
    <property type="evidence" value="ECO:0007669"/>
    <property type="project" value="UniProtKB-KW"/>
</dbReference>
<dbReference type="SMART" id="SM00987">
    <property type="entry name" value="UreE_C"/>
    <property type="match status" value="1"/>
</dbReference>
<dbReference type="InterPro" id="IPR005273">
    <property type="entry name" value="Ura-DNA_glyco_family4"/>
</dbReference>
<keyword evidence="5" id="KW-0004">4Fe-4S</keyword>
<keyword evidence="9" id="KW-0408">Iron</keyword>
<keyword evidence="7" id="KW-0227">DNA damage</keyword>
<dbReference type="SMART" id="SM00986">
    <property type="entry name" value="UDG"/>
    <property type="match status" value="1"/>
</dbReference>
<comment type="catalytic activity">
    <reaction evidence="1">
        <text>Hydrolyzes single-stranded DNA or mismatched double-stranded DNA and polynucleotides, releasing free uracil.</text>
        <dbReference type="EC" id="3.2.2.27"/>
    </reaction>
</comment>
<evidence type="ECO:0000256" key="6">
    <source>
        <dbReference type="ARBA" id="ARBA00022723"/>
    </source>
</evidence>
<dbReference type="Proteomes" id="UP001315686">
    <property type="component" value="Unassembled WGS sequence"/>
</dbReference>
<evidence type="ECO:0000256" key="11">
    <source>
        <dbReference type="ARBA" id="ARBA00023204"/>
    </source>
</evidence>
<feature type="region of interest" description="Disordered" evidence="12">
    <location>
        <begin position="22"/>
        <end position="65"/>
    </location>
</feature>
<dbReference type="GO" id="GO:0004844">
    <property type="term" value="F:uracil DNA N-glycosylase activity"/>
    <property type="evidence" value="ECO:0007669"/>
    <property type="project" value="UniProtKB-EC"/>
</dbReference>
<reference evidence="14 15" key="1">
    <citation type="journal article" date="2021" name="Arch. Microbiol.">
        <title>Harenicola maris gen. nov., sp. nov. isolated from the Sea of Japan shallow sediments.</title>
        <authorList>
            <person name="Romanenko L.A."/>
            <person name="Kurilenko V.V."/>
            <person name="Chernysheva N.Y."/>
            <person name="Tekutyeva L.A."/>
            <person name="Velansky P.V."/>
            <person name="Svetashev V.I."/>
            <person name="Isaeva M.P."/>
        </authorList>
    </citation>
    <scope>NUCLEOTIDE SEQUENCE [LARGE SCALE GENOMIC DNA]</scope>
    <source>
        <strain evidence="14 15">KMM 3653</strain>
    </source>
</reference>
<keyword evidence="6" id="KW-0479">Metal-binding</keyword>
<dbReference type="CDD" id="cd10030">
    <property type="entry name" value="UDG-F4_TTUDGA_SPO1dp_like"/>
    <property type="match status" value="1"/>
</dbReference>
<evidence type="ECO:0000256" key="5">
    <source>
        <dbReference type="ARBA" id="ARBA00022485"/>
    </source>
</evidence>
<dbReference type="AlphaFoldDB" id="A0AAP2G4K4"/>
<dbReference type="EC" id="3.2.2.27" evidence="3"/>
<comment type="caution">
    <text evidence="14">The sequence shown here is derived from an EMBL/GenBank/DDBJ whole genome shotgun (WGS) entry which is preliminary data.</text>
</comment>